<dbReference type="AlphaFoldDB" id="A0A6M3IDR2"/>
<dbReference type="Gene3D" id="3.40.50.1390">
    <property type="entry name" value="Resolvase, N-terminal catalytic domain"/>
    <property type="match status" value="1"/>
</dbReference>
<dbReference type="SMART" id="SM00857">
    <property type="entry name" value="Resolvase"/>
    <property type="match status" value="1"/>
</dbReference>
<dbReference type="PANTHER" id="PTHR30461">
    <property type="entry name" value="DNA-INVERTASE FROM LAMBDOID PROPHAGE"/>
    <property type="match status" value="1"/>
</dbReference>
<dbReference type="EMBL" id="MT141166">
    <property type="protein sequence ID" value="QJA55566.1"/>
    <property type="molecule type" value="Genomic_DNA"/>
</dbReference>
<dbReference type="CDD" id="cd00338">
    <property type="entry name" value="Ser_Recombinase"/>
    <property type="match status" value="1"/>
</dbReference>
<dbReference type="PANTHER" id="PTHR30461:SF2">
    <property type="entry name" value="SERINE RECOMBINASE PINE-RELATED"/>
    <property type="match status" value="1"/>
</dbReference>
<evidence type="ECO:0000256" key="1">
    <source>
        <dbReference type="ARBA" id="ARBA00022908"/>
    </source>
</evidence>
<proteinExistence type="predicted"/>
<dbReference type="PROSITE" id="PS00397">
    <property type="entry name" value="RECOMBINASES_1"/>
    <property type="match status" value="1"/>
</dbReference>
<dbReference type="GO" id="GO:0003677">
    <property type="term" value="F:DNA binding"/>
    <property type="evidence" value="ECO:0007669"/>
    <property type="project" value="UniProtKB-KW"/>
</dbReference>
<dbReference type="InterPro" id="IPR036162">
    <property type="entry name" value="Resolvase-like_N_sf"/>
</dbReference>
<dbReference type="InterPro" id="IPR006119">
    <property type="entry name" value="Resolv_N"/>
</dbReference>
<feature type="domain" description="Resolvase/invertase-type recombinase catalytic" evidence="4">
    <location>
        <begin position="7"/>
        <end position="162"/>
    </location>
</feature>
<keyword evidence="1" id="KW-0229">DNA integration</keyword>
<dbReference type="GO" id="GO:0015074">
    <property type="term" value="P:DNA integration"/>
    <property type="evidence" value="ECO:0007669"/>
    <property type="project" value="UniProtKB-KW"/>
</dbReference>
<dbReference type="SUPFAM" id="SSF53041">
    <property type="entry name" value="Resolvase-like"/>
    <property type="match status" value="1"/>
</dbReference>
<evidence type="ECO:0000256" key="2">
    <source>
        <dbReference type="ARBA" id="ARBA00023125"/>
    </source>
</evidence>
<dbReference type="Pfam" id="PF00239">
    <property type="entry name" value="Resolvase"/>
    <property type="match status" value="1"/>
</dbReference>
<keyword evidence="3" id="KW-0233">DNA recombination</keyword>
<dbReference type="GO" id="GO:0000150">
    <property type="term" value="F:DNA strand exchange activity"/>
    <property type="evidence" value="ECO:0007669"/>
    <property type="project" value="InterPro"/>
</dbReference>
<reference evidence="5" key="1">
    <citation type="submission" date="2020-03" db="EMBL/GenBank/DDBJ databases">
        <title>The deep terrestrial virosphere.</title>
        <authorList>
            <person name="Holmfeldt K."/>
            <person name="Nilsson E."/>
            <person name="Simone D."/>
            <person name="Lopez-Fernandez M."/>
            <person name="Wu X."/>
            <person name="de Brujin I."/>
            <person name="Lundin D."/>
            <person name="Andersson A."/>
            <person name="Bertilsson S."/>
            <person name="Dopson M."/>
        </authorList>
    </citation>
    <scope>NUCLEOTIDE SEQUENCE</scope>
    <source>
        <strain evidence="5">MM415B02033</strain>
    </source>
</reference>
<evidence type="ECO:0000313" key="5">
    <source>
        <dbReference type="EMBL" id="QJA55566.1"/>
    </source>
</evidence>
<evidence type="ECO:0000259" key="4">
    <source>
        <dbReference type="PROSITE" id="PS51736"/>
    </source>
</evidence>
<keyword evidence="2" id="KW-0238">DNA-binding</keyword>
<gene>
    <name evidence="5" type="ORF">MM415B02033_0017</name>
</gene>
<dbReference type="InterPro" id="IPR050639">
    <property type="entry name" value="SSR_resolvase"/>
</dbReference>
<name>A0A6M3IDR2_9ZZZZ</name>
<organism evidence="5">
    <name type="scientific">viral metagenome</name>
    <dbReference type="NCBI Taxonomy" id="1070528"/>
    <lineage>
        <taxon>unclassified sequences</taxon>
        <taxon>metagenomes</taxon>
        <taxon>organismal metagenomes</taxon>
    </lineage>
</organism>
<dbReference type="PROSITE" id="PS51736">
    <property type="entry name" value="RECOMBINASES_3"/>
    <property type="match status" value="1"/>
</dbReference>
<accession>A0A6M3IDR2</accession>
<evidence type="ECO:0000256" key="3">
    <source>
        <dbReference type="ARBA" id="ARBA00023172"/>
    </source>
</evidence>
<dbReference type="InterPro" id="IPR006118">
    <property type="entry name" value="Recombinase_CS"/>
</dbReference>
<protein>
    <submittedName>
        <fullName evidence="5">Putative resolvase domain containing protein</fullName>
    </submittedName>
</protein>
<sequence length="259" mass="29153">MTDTAARWASYVRASTKEQKDSGPRQLLAINAWAKRHGYSIKHRFADIGVSGHMYFADRPGSAALMEAVTDGQVNRVIVDDFTRLGRDAVDSLYTLSRLQRDYDCRVYILGTNSNSSLLLPVDMDDMASFTFAWGLALVAQVSNINRLSSAQRGRDRKRAMGRVVGIPPKFYKSVDGMVVPDFSQRHRVMAILDGFSRGLPTKTIRKMSRVADSTLIKIRDRFDTYIEHFDLVDMGFEMHPYHAEKADPSRVKQVVVGA</sequence>